<protein>
    <submittedName>
        <fullName evidence="3">Uncharacterized protein</fullName>
    </submittedName>
</protein>
<name>A0AAW0FQD5_9APHY</name>
<keyword evidence="1" id="KW-0175">Coiled coil</keyword>
<gene>
    <name evidence="3" type="ORF">QCA50_018080</name>
</gene>
<reference evidence="3 4" key="1">
    <citation type="submission" date="2022-09" db="EMBL/GenBank/DDBJ databases">
        <authorList>
            <person name="Palmer J.M."/>
        </authorList>
    </citation>
    <scope>NUCLEOTIDE SEQUENCE [LARGE SCALE GENOMIC DNA]</scope>
    <source>
        <strain evidence="3 4">DSM 7382</strain>
    </source>
</reference>
<sequence>MPRQLRSQAKMATGSPGDVPDPTMNAQTPTSQPTGQSSIKRKRAQTLTSTSPQSAEEPVSAPSECTAIVPPKRQRGRPPKSDIASAASVAATLTPRKKPTSRKKPIPAAKKILIASRTADVPTQENELTVDIHQHSPMNIDIPAPVLNSQHLDDETPPSPPYRTRPSNDPHPAVTAGIAPRTRADISFVAEQKRRERQDKIDTKKRLVEEQKRILDQGLLELAKYEQDIDEVIEIESDMGDETGNLQVEVGGDSDAAMDLDFNDGNPVEDMVYQAPRTIADPISVSNTAVPPKATSKKAKTKREQRTEIHQQFEQQKKNVASSRQMKNTASVHKGGSQSSGSNLKKLKSSVSESTPGALKSNWRSLAGLDCPSSSATATKAHIGHKRTVSVEGVGGLTDRDVRSQAPVRSKGIRAKQMVELIEDDSDDIESSRVLLPNNKRRAPKTEVNPGVSISVTSLPANIQVLWRTHVIPTLLDYAGCSKEPWHFEKTESFIAVLQDILDLVYPEEQYDLNLSTGNKTIKIARQAIHTWRKSLMNEASTATKNYLTSLGNRSTILRFVAHAMKFNNGAAFWAVPCSDGTEEPDGALQSDFILRTIAVERAFSMWVSGELIKSKDQFSAEKCQTTTKQWMVSVAAAAEEPDDFKEILDNAARYVRISKSDGPTMSNDIANNESGRGAVFKRRK</sequence>
<evidence type="ECO:0000313" key="3">
    <source>
        <dbReference type="EMBL" id="KAK7678940.1"/>
    </source>
</evidence>
<feature type="compositionally biased region" description="Polar residues" evidence="2">
    <location>
        <begin position="318"/>
        <end position="331"/>
    </location>
</feature>
<feature type="region of interest" description="Disordered" evidence="2">
    <location>
        <begin position="1"/>
        <end position="109"/>
    </location>
</feature>
<feature type="compositionally biased region" description="Basic and acidic residues" evidence="2">
    <location>
        <begin position="302"/>
        <end position="317"/>
    </location>
</feature>
<feature type="compositionally biased region" description="Polar residues" evidence="2">
    <location>
        <begin position="45"/>
        <end position="54"/>
    </location>
</feature>
<feature type="compositionally biased region" description="Low complexity" evidence="2">
    <location>
        <begin position="334"/>
        <end position="354"/>
    </location>
</feature>
<feature type="compositionally biased region" description="Polar residues" evidence="2">
    <location>
        <begin position="24"/>
        <end position="38"/>
    </location>
</feature>
<feature type="region of interest" description="Disordered" evidence="2">
    <location>
        <begin position="139"/>
        <end position="179"/>
    </location>
</feature>
<feature type="region of interest" description="Disordered" evidence="2">
    <location>
        <begin position="664"/>
        <end position="685"/>
    </location>
</feature>
<feature type="compositionally biased region" description="Polar residues" evidence="2">
    <location>
        <begin position="664"/>
        <end position="675"/>
    </location>
</feature>
<feature type="region of interest" description="Disordered" evidence="2">
    <location>
        <begin position="284"/>
        <end position="359"/>
    </location>
</feature>
<keyword evidence="4" id="KW-1185">Reference proteome</keyword>
<comment type="caution">
    <text evidence="3">The sequence shown here is derived from an EMBL/GenBank/DDBJ whole genome shotgun (WGS) entry which is preliminary data.</text>
</comment>
<evidence type="ECO:0000313" key="4">
    <source>
        <dbReference type="Proteomes" id="UP001385951"/>
    </source>
</evidence>
<accession>A0AAW0FQD5</accession>
<dbReference type="AlphaFoldDB" id="A0AAW0FQD5"/>
<feature type="coiled-coil region" evidence="1">
    <location>
        <begin position="190"/>
        <end position="228"/>
    </location>
</feature>
<evidence type="ECO:0000256" key="2">
    <source>
        <dbReference type="SAM" id="MobiDB-lite"/>
    </source>
</evidence>
<organism evidence="3 4">
    <name type="scientific">Cerrena zonata</name>
    <dbReference type="NCBI Taxonomy" id="2478898"/>
    <lineage>
        <taxon>Eukaryota</taxon>
        <taxon>Fungi</taxon>
        <taxon>Dikarya</taxon>
        <taxon>Basidiomycota</taxon>
        <taxon>Agaricomycotina</taxon>
        <taxon>Agaricomycetes</taxon>
        <taxon>Polyporales</taxon>
        <taxon>Cerrenaceae</taxon>
        <taxon>Cerrena</taxon>
    </lineage>
</organism>
<feature type="compositionally biased region" description="Basic residues" evidence="2">
    <location>
        <begin position="95"/>
        <end position="105"/>
    </location>
</feature>
<dbReference type="Proteomes" id="UP001385951">
    <property type="component" value="Unassembled WGS sequence"/>
</dbReference>
<dbReference type="EMBL" id="JASBNA010000065">
    <property type="protein sequence ID" value="KAK7678940.1"/>
    <property type="molecule type" value="Genomic_DNA"/>
</dbReference>
<evidence type="ECO:0000256" key="1">
    <source>
        <dbReference type="SAM" id="Coils"/>
    </source>
</evidence>
<proteinExistence type="predicted"/>